<evidence type="ECO:0000313" key="4">
    <source>
        <dbReference type="EMBL" id="TDR23854.1"/>
    </source>
</evidence>
<proteinExistence type="predicted"/>
<keyword evidence="2" id="KW-0012">Acyltransferase</keyword>
<dbReference type="InterPro" id="IPR016181">
    <property type="entry name" value="Acyl_CoA_acyltransferase"/>
</dbReference>
<dbReference type="CDD" id="cd04301">
    <property type="entry name" value="NAT_SF"/>
    <property type="match status" value="1"/>
</dbReference>
<dbReference type="EMBL" id="SNZB01000001">
    <property type="protein sequence ID" value="TDR23854.1"/>
    <property type="molecule type" value="Genomic_DNA"/>
</dbReference>
<feature type="domain" description="N-acetyltransferase" evidence="3">
    <location>
        <begin position="3"/>
        <end position="153"/>
    </location>
</feature>
<dbReference type="OrthoDB" id="9806849at2"/>
<comment type="caution">
    <text evidence="4">The sequence shown here is derived from an EMBL/GenBank/DDBJ whole genome shotgun (WGS) entry which is preliminary data.</text>
</comment>
<dbReference type="InterPro" id="IPR050832">
    <property type="entry name" value="Bact_Acetyltransf"/>
</dbReference>
<organism evidence="4 5">
    <name type="scientific">Marinicella litoralis</name>
    <dbReference type="NCBI Taxonomy" id="644220"/>
    <lineage>
        <taxon>Bacteria</taxon>
        <taxon>Pseudomonadati</taxon>
        <taxon>Pseudomonadota</taxon>
        <taxon>Gammaproteobacteria</taxon>
        <taxon>Lysobacterales</taxon>
        <taxon>Marinicellaceae</taxon>
        <taxon>Marinicella</taxon>
    </lineage>
</organism>
<dbReference type="GO" id="GO:0016747">
    <property type="term" value="F:acyltransferase activity, transferring groups other than amino-acyl groups"/>
    <property type="evidence" value="ECO:0007669"/>
    <property type="project" value="InterPro"/>
</dbReference>
<dbReference type="RefSeq" id="WP_099017535.1">
    <property type="nucleotide sequence ID" value="NZ_NIHB01000001.1"/>
</dbReference>
<dbReference type="Proteomes" id="UP000295724">
    <property type="component" value="Unassembled WGS sequence"/>
</dbReference>
<evidence type="ECO:0000259" key="3">
    <source>
        <dbReference type="PROSITE" id="PS51186"/>
    </source>
</evidence>
<keyword evidence="5" id="KW-1185">Reference proteome</keyword>
<dbReference type="PROSITE" id="PS51186">
    <property type="entry name" value="GNAT"/>
    <property type="match status" value="1"/>
</dbReference>
<dbReference type="AlphaFoldDB" id="A0A4R6XZS6"/>
<protein>
    <submittedName>
        <fullName evidence="4">Putative N-acetyltransferase YhbS</fullName>
    </submittedName>
</protein>
<sequence>MSVIITQAQAHDAAAIGALAVRSKAHWGYDEAFMQQVKAELTYQANDIQQHPTFIASKGSNLLGFYQLIAIDSSTAELDALFVDPDFIGQGVGAQLFSHAVTKARAKHHLFLKIQSDPYAADFYRKQGCLQVGTLESLSIPGRLLPLMVYPLV</sequence>
<dbReference type="Pfam" id="PF13673">
    <property type="entry name" value="Acetyltransf_10"/>
    <property type="match status" value="1"/>
</dbReference>
<keyword evidence="1 4" id="KW-0808">Transferase</keyword>
<name>A0A4R6XZS6_9GAMM</name>
<evidence type="ECO:0000256" key="1">
    <source>
        <dbReference type="ARBA" id="ARBA00022679"/>
    </source>
</evidence>
<dbReference type="SUPFAM" id="SSF55729">
    <property type="entry name" value="Acyl-CoA N-acyltransferases (Nat)"/>
    <property type="match status" value="1"/>
</dbReference>
<reference evidence="4 5" key="1">
    <citation type="submission" date="2019-03" db="EMBL/GenBank/DDBJ databases">
        <title>Genomic Encyclopedia of Type Strains, Phase IV (KMG-IV): sequencing the most valuable type-strain genomes for metagenomic binning, comparative biology and taxonomic classification.</title>
        <authorList>
            <person name="Goeker M."/>
        </authorList>
    </citation>
    <scope>NUCLEOTIDE SEQUENCE [LARGE SCALE GENOMIC DNA]</scope>
    <source>
        <strain evidence="4 5">DSM 25488</strain>
    </source>
</reference>
<evidence type="ECO:0000256" key="2">
    <source>
        <dbReference type="ARBA" id="ARBA00023315"/>
    </source>
</evidence>
<accession>A0A4R6XZS6</accession>
<dbReference type="Gene3D" id="3.40.630.30">
    <property type="match status" value="1"/>
</dbReference>
<evidence type="ECO:0000313" key="5">
    <source>
        <dbReference type="Proteomes" id="UP000295724"/>
    </source>
</evidence>
<gene>
    <name evidence="4" type="ORF">C8D91_0721</name>
</gene>
<dbReference type="InterPro" id="IPR000182">
    <property type="entry name" value="GNAT_dom"/>
</dbReference>
<dbReference type="PANTHER" id="PTHR43877">
    <property type="entry name" value="AMINOALKYLPHOSPHONATE N-ACETYLTRANSFERASE-RELATED-RELATED"/>
    <property type="match status" value="1"/>
</dbReference>